<evidence type="ECO:0000256" key="1">
    <source>
        <dbReference type="ARBA" id="ARBA00004123"/>
    </source>
</evidence>
<dbReference type="PANTHER" id="PTHR13375">
    <property type="entry name" value="FMS INTERACTING PROTEIN"/>
    <property type="match status" value="1"/>
</dbReference>
<dbReference type="VEuPathDB" id="VectorBase:CSON015603"/>
<dbReference type="OMA" id="EAYCDIV"/>
<evidence type="ECO:0000313" key="5">
    <source>
        <dbReference type="EMBL" id="SSX19893.1"/>
    </source>
</evidence>
<sequence>MVNKSETKETKKRKSSTSVDLTPKVPKDDVYASVINYEEQEAKKRSGDKDAALFKETCDKFKQIINEVAELKKQQTPDNEEDIKEKIEEKRIEGSLLFILLKKLNRLDKLRVRAGRDALHAEKSRVDSNKLQLHNLIYEAEHLKKEVQRCHQFKSQDEEIELVPIEEFYEKAPANISRPEKTKKDEHALRLARLEWELEQRKELDTQCKELISAKKQISKNIISKTERLDSLKPRLKTLLESTRPLQEALDLKIEDQWEVQKCVRLLPNPLYLLYANVTALGEACDPLLSTTINGDEEDAKQDNDPKEIEETSVVEEVNHDSDNDDNEVDVDMESGPKKRHHRQSKAAAIGQKRDLLFKPHPLSITITVSTKEKGCALAITFNYIPGLNIITTQSKLVNFEISGIAAGEVILAETLLNHLFPGDSGKESPNPRTKYQLEELQLAPKDLITILSEKQLGLPYMWAQKSCGLDFVNASQSTSSNLCETTIPQIIKHIRGRLQARVKLYKQILALEANKIDNPGKSELPVKISGHLVQWSAISFEEYQTCAAVQKFIEASSDIESPDFYYRAIITRGSAKMECYIQVPVNYPEETPMWALTLNWNGKHDSTNDSSIKEIEFIVNSMEIAKHSRNMLSLQLRKTMICLDVYLETEGVLSNNQEFNQEKSFLKAIRGRQRARPYKMMNNGGTIIYTQM</sequence>
<dbReference type="GO" id="GO:0003729">
    <property type="term" value="F:mRNA binding"/>
    <property type="evidence" value="ECO:0007669"/>
    <property type="project" value="TreeGrafter"/>
</dbReference>
<dbReference type="GO" id="GO:0006406">
    <property type="term" value="P:mRNA export from nucleus"/>
    <property type="evidence" value="ECO:0007669"/>
    <property type="project" value="TreeGrafter"/>
</dbReference>
<comment type="subcellular location">
    <subcellularLocation>
        <location evidence="1">Nucleus</location>
    </subcellularLocation>
</comment>
<reference evidence="5" key="1">
    <citation type="submission" date="2018-07" db="EMBL/GenBank/DDBJ databases">
        <authorList>
            <person name="Quirk P.G."/>
            <person name="Krulwich T.A."/>
        </authorList>
    </citation>
    <scope>NUCLEOTIDE SEQUENCE</scope>
</reference>
<feature type="region of interest" description="Disordered" evidence="4">
    <location>
        <begin position="317"/>
        <end position="345"/>
    </location>
</feature>
<organism evidence="5">
    <name type="scientific">Culicoides sonorensis</name>
    <name type="common">Biting midge</name>
    <dbReference type="NCBI Taxonomy" id="179676"/>
    <lineage>
        <taxon>Eukaryota</taxon>
        <taxon>Metazoa</taxon>
        <taxon>Ecdysozoa</taxon>
        <taxon>Arthropoda</taxon>
        <taxon>Hexapoda</taxon>
        <taxon>Insecta</taxon>
        <taxon>Pterygota</taxon>
        <taxon>Neoptera</taxon>
        <taxon>Endopterygota</taxon>
        <taxon>Diptera</taxon>
        <taxon>Nematocera</taxon>
        <taxon>Chironomoidea</taxon>
        <taxon>Ceratopogonidae</taxon>
        <taxon>Ceratopogoninae</taxon>
        <taxon>Culicoides</taxon>
        <taxon>Monoculicoides</taxon>
    </lineage>
</organism>
<name>A0A336LT34_CULSO</name>
<comment type="similarity">
    <text evidence="2">Belongs to the THOC5 family.</text>
</comment>
<gene>
    <name evidence="5" type="primary">CSON015603</name>
</gene>
<proteinExistence type="inferred from homology"/>
<protein>
    <submittedName>
        <fullName evidence="5">CSON015603 protein</fullName>
    </submittedName>
</protein>
<feature type="compositionally biased region" description="Acidic residues" evidence="4">
    <location>
        <begin position="323"/>
        <end position="333"/>
    </location>
</feature>
<dbReference type="Pfam" id="PF09766">
    <property type="entry name" value="FmiP_Thoc5"/>
    <property type="match status" value="1"/>
</dbReference>
<dbReference type="PANTHER" id="PTHR13375:SF3">
    <property type="entry name" value="THO COMPLEX SUBUNIT 5 HOMOLOG"/>
    <property type="match status" value="1"/>
</dbReference>
<keyword evidence="3" id="KW-0539">Nucleus</keyword>
<accession>A0A336LT34</accession>
<dbReference type="AlphaFoldDB" id="A0A336LT34"/>
<dbReference type="GO" id="GO:0000445">
    <property type="term" value="C:THO complex part of transcription export complex"/>
    <property type="evidence" value="ECO:0007669"/>
    <property type="project" value="TreeGrafter"/>
</dbReference>
<evidence type="ECO:0000256" key="3">
    <source>
        <dbReference type="ARBA" id="ARBA00023242"/>
    </source>
</evidence>
<feature type="region of interest" description="Disordered" evidence="4">
    <location>
        <begin position="1"/>
        <end position="24"/>
    </location>
</feature>
<dbReference type="EMBL" id="UFQT01000099">
    <property type="protein sequence ID" value="SSX19893.1"/>
    <property type="molecule type" value="Genomic_DNA"/>
</dbReference>
<evidence type="ECO:0000256" key="2">
    <source>
        <dbReference type="ARBA" id="ARBA00008044"/>
    </source>
</evidence>
<evidence type="ECO:0000256" key="4">
    <source>
        <dbReference type="SAM" id="MobiDB-lite"/>
    </source>
</evidence>
<dbReference type="InterPro" id="IPR019163">
    <property type="entry name" value="THO_Thoc5"/>
</dbReference>